<evidence type="ECO:0000313" key="1">
    <source>
        <dbReference type="EMBL" id="PKK75955.1"/>
    </source>
</evidence>
<dbReference type="Proteomes" id="UP000233469">
    <property type="component" value="Unassembled WGS sequence"/>
</dbReference>
<proteinExistence type="predicted"/>
<name>A0A2N1NPY1_9GLOM</name>
<reference evidence="1 2" key="2">
    <citation type="submission" date="2017-10" db="EMBL/GenBank/DDBJ databases">
        <title>Extensive intraspecific genome diversity in a model arbuscular mycorrhizal fungus.</title>
        <authorList>
            <person name="Chen E.C.H."/>
            <person name="Morin E."/>
            <person name="Baudet D."/>
            <person name="Noel J."/>
            <person name="Ndikumana S."/>
            <person name="Charron P."/>
            <person name="St-Onge C."/>
            <person name="Giorgi J."/>
            <person name="Grigoriev I.V."/>
            <person name="Roux C."/>
            <person name="Martin F.M."/>
            <person name="Corradi N."/>
        </authorList>
    </citation>
    <scope>NUCLEOTIDE SEQUENCE [LARGE SCALE GENOMIC DNA]</scope>
    <source>
        <strain evidence="1 2">C2</strain>
    </source>
</reference>
<gene>
    <name evidence="1" type="ORF">RhiirC2_735427</name>
</gene>
<dbReference type="EMBL" id="LLXL01000211">
    <property type="protein sequence ID" value="PKK75955.1"/>
    <property type="molecule type" value="Genomic_DNA"/>
</dbReference>
<evidence type="ECO:0000313" key="2">
    <source>
        <dbReference type="Proteomes" id="UP000233469"/>
    </source>
</evidence>
<organism evidence="1 2">
    <name type="scientific">Rhizophagus irregularis</name>
    <dbReference type="NCBI Taxonomy" id="588596"/>
    <lineage>
        <taxon>Eukaryota</taxon>
        <taxon>Fungi</taxon>
        <taxon>Fungi incertae sedis</taxon>
        <taxon>Mucoromycota</taxon>
        <taxon>Glomeromycotina</taxon>
        <taxon>Glomeromycetes</taxon>
        <taxon>Glomerales</taxon>
        <taxon>Glomeraceae</taxon>
        <taxon>Rhizophagus</taxon>
    </lineage>
</organism>
<protein>
    <submittedName>
        <fullName evidence="1">Uncharacterized protein</fullName>
    </submittedName>
</protein>
<sequence length="214" mass="23115">MSDMSENVTLFKIGEIVDEIIKQTDLGKRKTFSLDKLDSLVQELKKYGIYWDLKQVYDRLIKRKRSGSERKSGALGPMASFNETLINKDYTRISSILNNDDNEAGSQRAGATITANVTTTTTATANATNTSTATAAATATATIAATTIATIIATATATTAAATAIATQHTAPFDPTAVLPPLDNSMHQNNIIKFPTLQPDHVMKEQTHQFCSFP</sequence>
<accession>A0A2N1NPY1</accession>
<dbReference type="VEuPathDB" id="FungiDB:FUN_022118"/>
<comment type="caution">
    <text evidence="1">The sequence shown here is derived from an EMBL/GenBank/DDBJ whole genome shotgun (WGS) entry which is preliminary data.</text>
</comment>
<reference evidence="1 2" key="1">
    <citation type="submission" date="2016-04" db="EMBL/GenBank/DDBJ databases">
        <title>Genome analyses suggest a sexual origin of heterokaryosis in a supposedly ancient asexual fungus.</title>
        <authorList>
            <person name="Ropars J."/>
            <person name="Sedzielewska K."/>
            <person name="Noel J."/>
            <person name="Charron P."/>
            <person name="Farinelli L."/>
            <person name="Marton T."/>
            <person name="Kruger M."/>
            <person name="Pelin A."/>
            <person name="Brachmann A."/>
            <person name="Corradi N."/>
        </authorList>
    </citation>
    <scope>NUCLEOTIDE SEQUENCE [LARGE SCALE GENOMIC DNA]</scope>
    <source>
        <strain evidence="1 2">C2</strain>
    </source>
</reference>
<dbReference type="AlphaFoldDB" id="A0A2N1NPY1"/>
<dbReference type="OrthoDB" id="2403994at2759"/>
<dbReference type="VEuPathDB" id="FungiDB:RhiirFUN_025927"/>
<dbReference type="VEuPathDB" id="FungiDB:RhiirA1_410307"/>